<reference evidence="2 4" key="1">
    <citation type="submission" date="2016-09" db="EMBL/GenBank/DDBJ databases">
        <title>Streptomyces platensis DSM40041, a candidate organism with high potential of specific P450 cytochromes.</title>
        <authorList>
            <person name="Grumaz C."/>
            <person name="Vainshtein Y."/>
            <person name="Kirstahler P."/>
            <person name="Sohn K."/>
        </authorList>
    </citation>
    <scope>NUCLEOTIDE SEQUENCE [LARGE SCALE GENOMIC DNA]</scope>
    <source>
        <strain evidence="2 4">DSM 40041</strain>
    </source>
</reference>
<dbReference type="SUPFAM" id="SSF53474">
    <property type="entry name" value="alpha/beta-Hydrolases"/>
    <property type="match status" value="1"/>
</dbReference>
<dbReference type="AlphaFoldDB" id="A0AAE6NM64"/>
<dbReference type="KEGG" id="spla:CP981_30040"/>
<dbReference type="GO" id="GO:0016787">
    <property type="term" value="F:hydrolase activity"/>
    <property type="evidence" value="ECO:0007669"/>
    <property type="project" value="UniProtKB-KW"/>
</dbReference>
<evidence type="ECO:0000313" key="4">
    <source>
        <dbReference type="Proteomes" id="UP000194225"/>
    </source>
</evidence>
<evidence type="ECO:0000313" key="2">
    <source>
        <dbReference type="EMBL" id="OSY46530.1"/>
    </source>
</evidence>
<evidence type="ECO:0000313" key="5">
    <source>
        <dbReference type="Proteomes" id="UP000325458"/>
    </source>
</evidence>
<protein>
    <submittedName>
        <fullName evidence="2 3">Dienelactone hydrolase</fullName>
    </submittedName>
</protein>
<organism evidence="3 5">
    <name type="scientific">Streptomyces platensis</name>
    <dbReference type="NCBI Taxonomy" id="58346"/>
    <lineage>
        <taxon>Bacteria</taxon>
        <taxon>Bacillati</taxon>
        <taxon>Actinomycetota</taxon>
        <taxon>Actinomycetes</taxon>
        <taxon>Kitasatosporales</taxon>
        <taxon>Streptomycetaceae</taxon>
        <taxon>Streptomyces</taxon>
    </lineage>
</organism>
<keyword evidence="3" id="KW-0378">Hydrolase</keyword>
<dbReference type="Gene3D" id="3.40.50.1820">
    <property type="entry name" value="alpha/beta hydrolase"/>
    <property type="match status" value="1"/>
</dbReference>
<proteinExistence type="predicted"/>
<dbReference type="EMBL" id="CP023691">
    <property type="protein sequence ID" value="QEV55312.1"/>
    <property type="molecule type" value="Genomic_DNA"/>
</dbReference>
<feature type="domain" description="Dienelactone hydrolase" evidence="1">
    <location>
        <begin position="29"/>
        <end position="152"/>
    </location>
</feature>
<name>A0AAE6NM64_STRPT</name>
<dbReference type="Pfam" id="PF01738">
    <property type="entry name" value="DLH"/>
    <property type="match status" value="1"/>
</dbReference>
<dbReference type="InterPro" id="IPR002925">
    <property type="entry name" value="Dienelactn_hydro"/>
</dbReference>
<reference evidence="3 5" key="2">
    <citation type="submission" date="2017-09" db="EMBL/GenBank/DDBJ databases">
        <authorList>
            <person name="Lee N."/>
            <person name="Cho B.-K."/>
        </authorList>
    </citation>
    <scope>NUCLEOTIDE SEQUENCE [LARGE SCALE GENOMIC DNA]</scope>
    <source>
        <strain evidence="3 5">ATCC 23948</strain>
    </source>
</reference>
<dbReference type="Proteomes" id="UP000194225">
    <property type="component" value="Unassembled WGS sequence"/>
</dbReference>
<dbReference type="EMBL" id="MIGA01000009">
    <property type="protein sequence ID" value="OSY46530.1"/>
    <property type="molecule type" value="Genomic_DNA"/>
</dbReference>
<dbReference type="RefSeq" id="WP_085923810.1">
    <property type="nucleotide sequence ID" value="NZ_BAABSS010000014.1"/>
</dbReference>
<gene>
    <name evidence="2" type="ORF">BG653_01897</name>
    <name evidence="3" type="ORF">CP981_30040</name>
</gene>
<dbReference type="Proteomes" id="UP000325458">
    <property type="component" value="Chromosome"/>
</dbReference>
<evidence type="ECO:0000313" key="3">
    <source>
        <dbReference type="EMBL" id="QEV55312.1"/>
    </source>
</evidence>
<keyword evidence="4" id="KW-1185">Reference proteome</keyword>
<dbReference type="GeneID" id="90927497"/>
<sequence length="290" mass="30748">MADHDLTGFERGTFTHDGTTHRILRRGTGPAVIVLAEIPGITPKVLEFAERVAAIGCTAVLPVLFGRPGRDADPAHIGRLKAGLYMASSIGKVCVSREFTVLATGKSSRVVTWLRALAAQEHERCGGPGVGAVGMCLTGGFALAMAADERLLAPVLSQPSLPLALTRSRAGGIDISAGDLATVRGRCEREGLRVVGLRFCGDRLVPGDRFDFLRRELGEAFTAVELDDSAANPRAVTAPHSVLTEHLIDEPGQPTRAALDEVLDLFRTRLLGQRHGPAVEAPAVEVEGEL</sequence>
<evidence type="ECO:0000259" key="1">
    <source>
        <dbReference type="Pfam" id="PF01738"/>
    </source>
</evidence>
<accession>A0AAE6NM64</accession>
<dbReference type="InterPro" id="IPR029058">
    <property type="entry name" value="AB_hydrolase_fold"/>
</dbReference>